<organism evidence="7 8">
    <name type="scientific">Virgisporangium aliadipatigenens</name>
    <dbReference type="NCBI Taxonomy" id="741659"/>
    <lineage>
        <taxon>Bacteria</taxon>
        <taxon>Bacillati</taxon>
        <taxon>Actinomycetota</taxon>
        <taxon>Actinomycetes</taxon>
        <taxon>Micromonosporales</taxon>
        <taxon>Micromonosporaceae</taxon>
        <taxon>Virgisporangium</taxon>
    </lineage>
</organism>
<dbReference type="GO" id="GO:0005737">
    <property type="term" value="C:cytoplasm"/>
    <property type="evidence" value="ECO:0007669"/>
    <property type="project" value="TreeGrafter"/>
</dbReference>
<dbReference type="Pfam" id="PF01266">
    <property type="entry name" value="DAO"/>
    <property type="match status" value="1"/>
</dbReference>
<dbReference type="SUPFAM" id="SSF51905">
    <property type="entry name" value="FAD/NAD(P)-binding domain"/>
    <property type="match status" value="1"/>
</dbReference>
<evidence type="ECO:0000313" key="8">
    <source>
        <dbReference type="Proteomes" id="UP000619260"/>
    </source>
</evidence>
<dbReference type="UniPathway" id="UPA00060"/>
<evidence type="ECO:0000256" key="3">
    <source>
        <dbReference type="ARBA" id="ARBA00023002"/>
    </source>
</evidence>
<dbReference type="GO" id="GO:0009229">
    <property type="term" value="P:thiamine diphosphate biosynthetic process"/>
    <property type="evidence" value="ECO:0007669"/>
    <property type="project" value="UniProtKB-UniPathway"/>
</dbReference>
<dbReference type="AlphaFoldDB" id="A0A8J4DT36"/>
<comment type="catalytic activity">
    <reaction evidence="4">
        <text>glycine + O2 + H2O = glyoxylate + H2O2 + NH4(+)</text>
        <dbReference type="Rhea" id="RHEA:11532"/>
        <dbReference type="ChEBI" id="CHEBI:15377"/>
        <dbReference type="ChEBI" id="CHEBI:15379"/>
        <dbReference type="ChEBI" id="CHEBI:16240"/>
        <dbReference type="ChEBI" id="CHEBI:28938"/>
        <dbReference type="ChEBI" id="CHEBI:36655"/>
        <dbReference type="ChEBI" id="CHEBI:57305"/>
        <dbReference type="EC" id="1.4.3.19"/>
    </reaction>
</comment>
<dbReference type="InterPro" id="IPR006076">
    <property type="entry name" value="FAD-dep_OxRdtase"/>
</dbReference>
<gene>
    <name evidence="7" type="primary">thiO</name>
    <name evidence="7" type="ORF">Val02_67710</name>
</gene>
<protein>
    <recommendedName>
        <fullName evidence="5">glycine oxidase</fullName>
        <ecNumber evidence="5">1.4.3.19</ecNumber>
    </recommendedName>
</protein>
<dbReference type="InterPro" id="IPR012727">
    <property type="entry name" value="Gly_oxidase_ThiO"/>
</dbReference>
<keyword evidence="2" id="KW-0784">Thiamine biosynthesis</keyword>
<evidence type="ECO:0000256" key="4">
    <source>
        <dbReference type="ARBA" id="ARBA00049872"/>
    </source>
</evidence>
<dbReference type="PANTHER" id="PTHR13847">
    <property type="entry name" value="SARCOSINE DEHYDROGENASE-RELATED"/>
    <property type="match status" value="1"/>
</dbReference>
<evidence type="ECO:0000256" key="5">
    <source>
        <dbReference type="ARBA" id="ARBA00050018"/>
    </source>
</evidence>
<sequence length="382" mass="39440">MAPGVSGYDLRCPSHKCKIGGVGGVTMRVAVVGGGVVGLAVAWRLAAAGDQVTVYDPAPGSGATGVAAGMLAPVGESRFGEEPMHRLLLAGADRWPAFAAALTEATGHDLGYRDEGTLLVALTDDDLRTVARLADFHRRAGLTVEPLRAADLREREPLLAPRVRGGAFVAQDRQVDPRRLAVALRIAAEKAGAAFVGDPVTRLSDVDGADATVVAAGCGSAVLVPGLPVRPVKGQVLRLRATGDAPPLRHVLRGHAANRSVYVVPRRDGEIVVGATEEERGTDVQVTAGGVLDLLRPAVDLVPGLAEYALVETAAGSRPGTPDNAPIVGRLRAGVLVATGHYRDGVLLAPITADAVAAMVRGEAPPDEFRPFGPDRFPGVST</sequence>
<feature type="domain" description="FAD dependent oxidoreductase" evidence="6">
    <location>
        <begin position="28"/>
        <end position="359"/>
    </location>
</feature>
<evidence type="ECO:0000313" key="7">
    <source>
        <dbReference type="EMBL" id="GIJ49885.1"/>
    </source>
</evidence>
<dbReference type="NCBIfam" id="TIGR02352">
    <property type="entry name" value="thiamin_ThiO"/>
    <property type="match status" value="1"/>
</dbReference>
<dbReference type="SUPFAM" id="SSF54373">
    <property type="entry name" value="FAD-linked reductases, C-terminal domain"/>
    <property type="match status" value="1"/>
</dbReference>
<evidence type="ECO:0000256" key="1">
    <source>
        <dbReference type="ARBA" id="ARBA00004948"/>
    </source>
</evidence>
<dbReference type="Gene3D" id="3.30.9.10">
    <property type="entry name" value="D-Amino Acid Oxidase, subunit A, domain 2"/>
    <property type="match status" value="1"/>
</dbReference>
<reference evidence="7" key="1">
    <citation type="submission" date="2021-01" db="EMBL/GenBank/DDBJ databases">
        <title>Whole genome shotgun sequence of Virgisporangium aliadipatigenens NBRC 105644.</title>
        <authorList>
            <person name="Komaki H."/>
            <person name="Tamura T."/>
        </authorList>
    </citation>
    <scope>NUCLEOTIDE SEQUENCE</scope>
    <source>
        <strain evidence="7">NBRC 105644</strain>
    </source>
</reference>
<dbReference type="InterPro" id="IPR036188">
    <property type="entry name" value="FAD/NAD-bd_sf"/>
</dbReference>
<dbReference type="Proteomes" id="UP000619260">
    <property type="component" value="Unassembled WGS sequence"/>
</dbReference>
<keyword evidence="3" id="KW-0560">Oxidoreductase</keyword>
<proteinExistence type="predicted"/>
<dbReference type="GO" id="GO:0050660">
    <property type="term" value="F:flavin adenine dinucleotide binding"/>
    <property type="evidence" value="ECO:0007669"/>
    <property type="project" value="InterPro"/>
</dbReference>
<dbReference type="PANTHER" id="PTHR13847:SF289">
    <property type="entry name" value="GLYCINE OXIDASE"/>
    <property type="match status" value="1"/>
</dbReference>
<dbReference type="GO" id="GO:0009228">
    <property type="term" value="P:thiamine biosynthetic process"/>
    <property type="evidence" value="ECO:0007669"/>
    <property type="project" value="UniProtKB-KW"/>
</dbReference>
<dbReference type="EC" id="1.4.3.19" evidence="5"/>
<comment type="pathway">
    <text evidence="1">Cofactor biosynthesis; thiamine diphosphate biosynthesis.</text>
</comment>
<dbReference type="GO" id="GO:0043799">
    <property type="term" value="F:glycine oxidase activity"/>
    <property type="evidence" value="ECO:0007669"/>
    <property type="project" value="UniProtKB-EC"/>
</dbReference>
<evidence type="ECO:0000256" key="2">
    <source>
        <dbReference type="ARBA" id="ARBA00022977"/>
    </source>
</evidence>
<dbReference type="Gene3D" id="3.50.50.60">
    <property type="entry name" value="FAD/NAD(P)-binding domain"/>
    <property type="match status" value="1"/>
</dbReference>
<keyword evidence="8" id="KW-1185">Reference proteome</keyword>
<dbReference type="EMBL" id="BOPF01000031">
    <property type="protein sequence ID" value="GIJ49885.1"/>
    <property type="molecule type" value="Genomic_DNA"/>
</dbReference>
<name>A0A8J4DT36_9ACTN</name>
<accession>A0A8J4DT36</accession>
<comment type="caution">
    <text evidence="7">The sequence shown here is derived from an EMBL/GenBank/DDBJ whole genome shotgun (WGS) entry which is preliminary data.</text>
</comment>
<evidence type="ECO:0000259" key="6">
    <source>
        <dbReference type="Pfam" id="PF01266"/>
    </source>
</evidence>